<reference evidence="2" key="1">
    <citation type="journal article" date="2011" name="PLoS Genet.">
        <title>Genomic analysis of the necrotrophic fungal pathogens Sclerotinia sclerotiorum and Botrytis cinerea.</title>
        <authorList>
            <person name="Amselem J."/>
            <person name="Cuomo C.A."/>
            <person name="van Kan J.A."/>
            <person name="Viaud M."/>
            <person name="Benito E.P."/>
            <person name="Couloux A."/>
            <person name="Coutinho P.M."/>
            <person name="de Vries R.P."/>
            <person name="Dyer P.S."/>
            <person name="Fillinger S."/>
            <person name="Fournier E."/>
            <person name="Gout L."/>
            <person name="Hahn M."/>
            <person name="Kohn L."/>
            <person name="Lapalu N."/>
            <person name="Plummer K.M."/>
            <person name="Pradier J.M."/>
            <person name="Quevillon E."/>
            <person name="Sharon A."/>
            <person name="Simon A."/>
            <person name="ten Have A."/>
            <person name="Tudzynski B."/>
            <person name="Tudzynski P."/>
            <person name="Wincker P."/>
            <person name="Andrew M."/>
            <person name="Anthouard V."/>
            <person name="Beever R.E."/>
            <person name="Beffa R."/>
            <person name="Benoit I."/>
            <person name="Bouzid O."/>
            <person name="Brault B."/>
            <person name="Chen Z."/>
            <person name="Choquer M."/>
            <person name="Collemare J."/>
            <person name="Cotton P."/>
            <person name="Danchin E.G."/>
            <person name="Da Silva C."/>
            <person name="Gautier A."/>
            <person name="Giraud C."/>
            <person name="Giraud T."/>
            <person name="Gonzalez C."/>
            <person name="Grossetete S."/>
            <person name="Guldener U."/>
            <person name="Henrissat B."/>
            <person name="Howlett B.J."/>
            <person name="Kodira C."/>
            <person name="Kretschmer M."/>
            <person name="Lappartient A."/>
            <person name="Leroch M."/>
            <person name="Levis C."/>
            <person name="Mauceli E."/>
            <person name="Neuveglise C."/>
            <person name="Oeser B."/>
            <person name="Pearson M."/>
            <person name="Poulain J."/>
            <person name="Poussereau N."/>
            <person name="Quesneville H."/>
            <person name="Rascle C."/>
            <person name="Schumacher J."/>
            <person name="Segurens B."/>
            <person name="Sexton A."/>
            <person name="Silva E."/>
            <person name="Sirven C."/>
            <person name="Soanes D.M."/>
            <person name="Talbot N.J."/>
            <person name="Templeton M."/>
            <person name="Yandava C."/>
            <person name="Yarden O."/>
            <person name="Zeng Q."/>
            <person name="Rollins J.A."/>
            <person name="Lebrun M.H."/>
            <person name="Dickman M."/>
        </authorList>
    </citation>
    <scope>NUCLEOTIDE SEQUENCE [LARGE SCALE GENOMIC DNA]</scope>
    <source>
        <strain evidence="2">T4</strain>
    </source>
</reference>
<evidence type="ECO:0000313" key="1">
    <source>
        <dbReference type="EMBL" id="CCD49923.1"/>
    </source>
</evidence>
<dbReference type="InParanoid" id="G2YDS5"/>
<gene>
    <name evidence="1" type="ORF">BofuT4_uP096310.1</name>
</gene>
<dbReference type="AlphaFoldDB" id="G2YDS5"/>
<accession>G2YDS5</accession>
<evidence type="ECO:0000313" key="2">
    <source>
        <dbReference type="Proteomes" id="UP000008177"/>
    </source>
</evidence>
<sequence length="48" mass="5692">MISFVSIFTPCSLHPYSTYHEKKIHWTQLFPKAPSVASRQQHYPDIWS</sequence>
<dbReference type="Proteomes" id="UP000008177">
    <property type="component" value="Unplaced contigs"/>
</dbReference>
<organism evidence="1 2">
    <name type="scientific">Botryotinia fuckeliana (strain T4)</name>
    <name type="common">Noble rot fungus</name>
    <name type="synonym">Botrytis cinerea</name>
    <dbReference type="NCBI Taxonomy" id="999810"/>
    <lineage>
        <taxon>Eukaryota</taxon>
        <taxon>Fungi</taxon>
        <taxon>Dikarya</taxon>
        <taxon>Ascomycota</taxon>
        <taxon>Pezizomycotina</taxon>
        <taxon>Leotiomycetes</taxon>
        <taxon>Helotiales</taxon>
        <taxon>Sclerotiniaceae</taxon>
        <taxon>Botrytis</taxon>
    </lineage>
</organism>
<name>G2YDS5_BOTF4</name>
<dbReference type="EMBL" id="FQ790321">
    <property type="protein sequence ID" value="CCD49923.1"/>
    <property type="molecule type" value="Genomic_DNA"/>
</dbReference>
<proteinExistence type="predicted"/>
<dbReference type="HOGENOM" id="CLU_3159883_0_0_1"/>
<protein>
    <submittedName>
        <fullName evidence="1">Uncharacterized protein</fullName>
    </submittedName>
</protein>